<accession>A0AB39CCR7</accession>
<organism evidence="1">
    <name type="scientific">Pseudomonas phage RVTF4</name>
    <dbReference type="NCBI Taxonomy" id="3236931"/>
    <lineage>
        <taxon>Viruses</taxon>
    </lineage>
</organism>
<proteinExistence type="predicted"/>
<reference evidence="1" key="1">
    <citation type="submission" date="2024-07" db="EMBL/GenBank/DDBJ databases">
        <authorList>
            <person name="Bringhurst R.M."/>
            <person name="Homer T.E."/>
        </authorList>
    </citation>
    <scope>NUCLEOTIDE SEQUENCE</scope>
</reference>
<dbReference type="EMBL" id="PQ015378">
    <property type="protein sequence ID" value="XDJ14722.1"/>
    <property type="molecule type" value="Genomic_DNA"/>
</dbReference>
<evidence type="ECO:0000313" key="1">
    <source>
        <dbReference type="EMBL" id="XDJ14722.1"/>
    </source>
</evidence>
<sequence length="211" mass="23056">MYNPKNLTVAQANAVAPFALTDSMKATLQLSEALAKTKALTQEPAIFSANDEDIDLEAALAIQSSVARQLLATDGFKVLNELYLGLSGMIEAAMFFVLPVLMEEATLREKLGEHFEAFNEGFQVLREDLATISELTLATYKRHKDLSGEITEEVLNVLTDCSLAYSKLQTQLEKEISPELMNQMNKLEAAGIGADILQTALAKALLETEEA</sequence>
<protein>
    <submittedName>
        <fullName evidence="1">Uncharacterized protein</fullName>
    </submittedName>
</protein>
<name>A0AB39CCR7_9VIRU</name>